<dbReference type="GO" id="GO:0008270">
    <property type="term" value="F:zinc ion binding"/>
    <property type="evidence" value="ECO:0007669"/>
    <property type="project" value="InterPro"/>
</dbReference>
<dbReference type="Proteomes" id="UP000199288">
    <property type="component" value="Unassembled WGS sequence"/>
</dbReference>
<evidence type="ECO:0000256" key="2">
    <source>
        <dbReference type="ARBA" id="ARBA00001947"/>
    </source>
</evidence>
<dbReference type="RefSeq" id="WP_092565383.1">
    <property type="nucleotide sequence ID" value="NZ_FNQV01000012.1"/>
</dbReference>
<evidence type="ECO:0000256" key="12">
    <source>
        <dbReference type="ARBA" id="ARBA00029811"/>
    </source>
</evidence>
<evidence type="ECO:0000256" key="10">
    <source>
        <dbReference type="ARBA" id="ARBA00022833"/>
    </source>
</evidence>
<evidence type="ECO:0000256" key="6">
    <source>
        <dbReference type="ARBA" id="ARBA00022438"/>
    </source>
</evidence>
<dbReference type="GO" id="GO:0005615">
    <property type="term" value="C:extracellular space"/>
    <property type="evidence" value="ECO:0007669"/>
    <property type="project" value="TreeGrafter"/>
</dbReference>
<dbReference type="FunFam" id="2.60.40.1730:FF:000010">
    <property type="entry name" value="Putative aminopeptidase N"/>
    <property type="match status" value="1"/>
</dbReference>
<dbReference type="Pfam" id="PF17900">
    <property type="entry name" value="Peptidase_M1_N"/>
    <property type="match status" value="1"/>
</dbReference>
<dbReference type="NCBIfam" id="TIGR02412">
    <property type="entry name" value="pepN_strep_liv"/>
    <property type="match status" value="1"/>
</dbReference>
<dbReference type="Pfam" id="PF11838">
    <property type="entry name" value="ERAP1_C"/>
    <property type="match status" value="1"/>
</dbReference>
<evidence type="ECO:0000259" key="15">
    <source>
        <dbReference type="Pfam" id="PF11838"/>
    </source>
</evidence>
<feature type="domain" description="ERAP1-like C-terminal" evidence="15">
    <location>
        <begin position="525"/>
        <end position="837"/>
    </location>
</feature>
<dbReference type="PANTHER" id="PTHR11533:SF174">
    <property type="entry name" value="PUROMYCIN-SENSITIVE AMINOPEPTIDASE-RELATED"/>
    <property type="match status" value="1"/>
</dbReference>
<evidence type="ECO:0000256" key="9">
    <source>
        <dbReference type="ARBA" id="ARBA00022801"/>
    </source>
</evidence>
<dbReference type="InterPro" id="IPR014782">
    <property type="entry name" value="Peptidase_M1_dom"/>
</dbReference>
<dbReference type="SUPFAM" id="SSF63737">
    <property type="entry name" value="Leukotriene A4 hydrolase N-terminal domain"/>
    <property type="match status" value="1"/>
</dbReference>
<name>A0A1H4CEH9_9ACTO</name>
<dbReference type="Gene3D" id="1.10.390.10">
    <property type="entry name" value="Neutral Protease Domain 2"/>
    <property type="match status" value="1"/>
</dbReference>
<dbReference type="CDD" id="cd09602">
    <property type="entry name" value="M1_APN"/>
    <property type="match status" value="1"/>
</dbReference>
<dbReference type="GO" id="GO:0006508">
    <property type="term" value="P:proteolysis"/>
    <property type="evidence" value="ECO:0007669"/>
    <property type="project" value="UniProtKB-KW"/>
</dbReference>
<proteinExistence type="inferred from homology"/>
<dbReference type="SUPFAM" id="SSF55486">
    <property type="entry name" value="Metalloproteases ('zincins'), catalytic domain"/>
    <property type="match status" value="1"/>
</dbReference>
<evidence type="ECO:0000256" key="7">
    <source>
        <dbReference type="ARBA" id="ARBA00022670"/>
    </source>
</evidence>
<feature type="domain" description="Aminopeptidase N-like N-terminal" evidence="16">
    <location>
        <begin position="23"/>
        <end position="187"/>
    </location>
</feature>
<evidence type="ECO:0000259" key="16">
    <source>
        <dbReference type="Pfam" id="PF17900"/>
    </source>
</evidence>
<keyword evidence="7" id="KW-0645">Protease</keyword>
<evidence type="ECO:0000256" key="4">
    <source>
        <dbReference type="ARBA" id="ARBA00012564"/>
    </source>
</evidence>
<dbReference type="AlphaFoldDB" id="A0A1H4CEH9"/>
<dbReference type="Gene3D" id="2.60.40.1730">
    <property type="entry name" value="tricorn interacting facor f3 domain"/>
    <property type="match status" value="1"/>
</dbReference>
<dbReference type="EC" id="3.4.11.2" evidence="4"/>
<dbReference type="FunFam" id="1.10.390.10:FF:000004">
    <property type="entry name" value="Aminopeptidase N"/>
    <property type="match status" value="1"/>
</dbReference>
<comment type="similarity">
    <text evidence="3">Belongs to the peptidase M1 family.</text>
</comment>
<reference evidence="18" key="1">
    <citation type="submission" date="2016-10" db="EMBL/GenBank/DDBJ databases">
        <authorList>
            <person name="Varghese N."/>
            <person name="Submissions S."/>
        </authorList>
    </citation>
    <scope>NUCLEOTIDE SEQUENCE [LARGE SCALE GENOMIC DNA]</scope>
    <source>
        <strain evidence="18">KPR-1</strain>
    </source>
</reference>
<comment type="cofactor">
    <cofactor evidence="2">
        <name>Zn(2+)</name>
        <dbReference type="ChEBI" id="CHEBI:29105"/>
    </cofactor>
</comment>
<keyword evidence="6 17" id="KW-0031">Aminopeptidase</keyword>
<evidence type="ECO:0000313" key="18">
    <source>
        <dbReference type="Proteomes" id="UP000199288"/>
    </source>
</evidence>
<dbReference type="InterPro" id="IPR027268">
    <property type="entry name" value="Peptidase_M4/M1_CTD_sf"/>
</dbReference>
<dbReference type="GO" id="GO:0016285">
    <property type="term" value="F:alanyl aminopeptidase activity"/>
    <property type="evidence" value="ECO:0007669"/>
    <property type="project" value="UniProtKB-EC"/>
</dbReference>
<dbReference type="InterPro" id="IPR001930">
    <property type="entry name" value="Peptidase_M1"/>
</dbReference>
<dbReference type="PANTHER" id="PTHR11533">
    <property type="entry name" value="PROTEASE M1 ZINC METALLOPROTEASE"/>
    <property type="match status" value="1"/>
</dbReference>
<evidence type="ECO:0000259" key="14">
    <source>
        <dbReference type="Pfam" id="PF01433"/>
    </source>
</evidence>
<dbReference type="InterPro" id="IPR045357">
    <property type="entry name" value="Aminopeptidase_N-like_N"/>
</dbReference>
<protein>
    <recommendedName>
        <fullName evidence="5">Aminopeptidase N</fullName>
        <ecNumber evidence="4">3.4.11.2</ecNumber>
    </recommendedName>
    <alternativeName>
        <fullName evidence="12">Alanine aminopeptidase</fullName>
    </alternativeName>
    <alternativeName>
        <fullName evidence="13">Lysyl aminopeptidase</fullName>
    </alternativeName>
</protein>
<dbReference type="PRINTS" id="PR00756">
    <property type="entry name" value="ALADIPTASE"/>
</dbReference>
<dbReference type="InterPro" id="IPR042097">
    <property type="entry name" value="Aminopeptidase_N-like_N_sf"/>
</dbReference>
<organism evidence="17 18">
    <name type="scientific">Bowdeniella nasicola</name>
    <dbReference type="NCBI Taxonomy" id="208480"/>
    <lineage>
        <taxon>Bacteria</taxon>
        <taxon>Bacillati</taxon>
        <taxon>Actinomycetota</taxon>
        <taxon>Actinomycetes</taxon>
        <taxon>Actinomycetales</taxon>
        <taxon>Actinomycetaceae</taxon>
        <taxon>Bowdeniella</taxon>
    </lineage>
</organism>
<dbReference type="InterPro" id="IPR050344">
    <property type="entry name" value="Peptidase_M1_aminopeptidases"/>
</dbReference>
<keyword evidence="10" id="KW-0862">Zinc</keyword>
<evidence type="ECO:0000313" key="17">
    <source>
        <dbReference type="EMBL" id="SEA58730.1"/>
    </source>
</evidence>
<dbReference type="Pfam" id="PF01433">
    <property type="entry name" value="Peptidase_M1"/>
    <property type="match status" value="1"/>
</dbReference>
<keyword evidence="9" id="KW-0378">Hydrolase</keyword>
<evidence type="ECO:0000256" key="1">
    <source>
        <dbReference type="ARBA" id="ARBA00000098"/>
    </source>
</evidence>
<evidence type="ECO:0000256" key="13">
    <source>
        <dbReference type="ARBA" id="ARBA00031533"/>
    </source>
</evidence>
<dbReference type="GO" id="GO:0005737">
    <property type="term" value="C:cytoplasm"/>
    <property type="evidence" value="ECO:0007669"/>
    <property type="project" value="TreeGrafter"/>
</dbReference>
<comment type="catalytic activity">
    <reaction evidence="1">
        <text>Release of an N-terminal amino acid, Xaa-|-Yaa- from a peptide, amide or arylamide. Xaa is preferably Ala, but may be most amino acids including Pro (slow action). When a terminal hydrophobic residue is followed by a prolyl residue, the two may be released as an intact Xaa-Pro dipeptide.</text>
        <dbReference type="EC" id="3.4.11.2"/>
    </reaction>
</comment>
<dbReference type="GO" id="GO:0043171">
    <property type="term" value="P:peptide catabolic process"/>
    <property type="evidence" value="ECO:0007669"/>
    <property type="project" value="TreeGrafter"/>
</dbReference>
<evidence type="ECO:0000256" key="11">
    <source>
        <dbReference type="ARBA" id="ARBA00023049"/>
    </source>
</evidence>
<gene>
    <name evidence="17" type="ORF">SAMN02910418_01946</name>
</gene>
<sequence length="844" mass="93702">MPGKNLTRLEAIERARTVTDVESYDVNLDLTRGDETFGSTTTIVFNAEAGAATFIDLIADSVERIELNGEQVDPAAFADHRIQLTGLAAHNELTIAAVCRYTNTGEGMHRFVDPEDGEAYLYTQFEVPDARRVYACFEQPDLKAAFTFHITAPEHWVVVSNEPASVSEVAGAKRWDFAATPPISTYITAIVAGPYHEVRSELTSSDGRTIPLGLYCRASLAEHLDAEEIFDITRRGFEFYEREFARPYPFTKYDQLFVPEYNAGAMENAGCVTFRDQYIFSSKPTEYMIERRVVTILHELAHMWFGDLVTMKWWNDLWLNESFAEFMCTLATAEATRWDHAWTTFAAVEKAWAYNQDQLPSTHPIVAEINDLEDVEVNFDGITYAKGAAVLRSLVAYVGREPFFTGVTNYFDKHEWSNTTLADFLTELEAASGRDLDAWSKVWLEEEGLTILRPELQIDDDGIIRSAAIIQESFKGSSMRPHRVTVGGYEVIDGILTRTYRDELDVDGERTELPELVGQRAGAMLLVNDEDLAYAKIRMSEASLASATTYIDTMADSLALAVLLGCAWDMTRDAEMSGAQFVALASRALSAPGMVPSVRHSLLNQLATAAERFTAPEGRAQVIESYAETLRDLLADAKPGSDEQLLYAQHYARFATTTDQLAYLRGIAGGAIEGLTLDDALNWKLLQGLVAAGAAGESEIVAQLESDPSLTGREEAAFARAAIPTAGAKQAAFDAALGDESLSNDALLSTMRGMFARAWQRPELLTGFTPRYFDELERIWRERSGHIAQMLVGWLYPTELAGLSDIADQTRAWLEAHEDAPAALRRLVSEQLDGVERAERIQQI</sequence>
<dbReference type="GO" id="GO:0042277">
    <property type="term" value="F:peptide binding"/>
    <property type="evidence" value="ECO:0007669"/>
    <property type="project" value="TreeGrafter"/>
</dbReference>
<evidence type="ECO:0000256" key="8">
    <source>
        <dbReference type="ARBA" id="ARBA00022723"/>
    </source>
</evidence>
<dbReference type="GO" id="GO:0016020">
    <property type="term" value="C:membrane"/>
    <property type="evidence" value="ECO:0007669"/>
    <property type="project" value="TreeGrafter"/>
</dbReference>
<keyword evidence="8" id="KW-0479">Metal-binding</keyword>
<keyword evidence="18" id="KW-1185">Reference proteome</keyword>
<dbReference type="GO" id="GO:0070006">
    <property type="term" value="F:metalloaminopeptidase activity"/>
    <property type="evidence" value="ECO:0007669"/>
    <property type="project" value="TreeGrafter"/>
</dbReference>
<feature type="domain" description="Peptidase M1 membrane alanine aminopeptidase" evidence="14">
    <location>
        <begin position="230"/>
        <end position="443"/>
    </location>
</feature>
<keyword evidence="11" id="KW-0482">Metalloprotease</keyword>
<evidence type="ECO:0000256" key="3">
    <source>
        <dbReference type="ARBA" id="ARBA00010136"/>
    </source>
</evidence>
<dbReference type="OrthoDB" id="100605at2"/>
<accession>A0A1H4CEH9</accession>
<dbReference type="InterPro" id="IPR012778">
    <property type="entry name" value="Pept_M1_aminopeptidase"/>
</dbReference>
<dbReference type="EMBL" id="FNQV01000012">
    <property type="protein sequence ID" value="SEA58730.1"/>
    <property type="molecule type" value="Genomic_DNA"/>
</dbReference>
<dbReference type="InterPro" id="IPR024571">
    <property type="entry name" value="ERAP1-like_C_dom"/>
</dbReference>
<evidence type="ECO:0000256" key="5">
    <source>
        <dbReference type="ARBA" id="ARBA00015611"/>
    </source>
</evidence>